<gene>
    <name evidence="1" type="ORF">KUF71_005370</name>
</gene>
<dbReference type="Proteomes" id="UP001219518">
    <property type="component" value="Unassembled WGS sequence"/>
</dbReference>
<name>A0AAE1H4U3_9NEOP</name>
<proteinExistence type="predicted"/>
<protein>
    <submittedName>
        <fullName evidence="1">Autophagy-related protein 2</fullName>
    </submittedName>
</protein>
<accession>A0AAE1H4U3</accession>
<organism evidence="1 2">
    <name type="scientific">Frankliniella fusca</name>
    <dbReference type="NCBI Taxonomy" id="407009"/>
    <lineage>
        <taxon>Eukaryota</taxon>
        <taxon>Metazoa</taxon>
        <taxon>Ecdysozoa</taxon>
        <taxon>Arthropoda</taxon>
        <taxon>Hexapoda</taxon>
        <taxon>Insecta</taxon>
        <taxon>Pterygota</taxon>
        <taxon>Neoptera</taxon>
        <taxon>Paraneoptera</taxon>
        <taxon>Thysanoptera</taxon>
        <taxon>Terebrantia</taxon>
        <taxon>Thripoidea</taxon>
        <taxon>Thripidae</taxon>
        <taxon>Frankliniella</taxon>
    </lineage>
</organism>
<sequence>MSCRVSPPGLEQLYVRATREIFSGNNNNNNNNIGKDFPAVQCAKQDLINSRSGETVVVRASFCVFRLELRHMGRNNNHVRFM</sequence>
<reference evidence="1" key="2">
    <citation type="journal article" date="2023" name="BMC Genomics">
        <title>Pest status, molecular evolution, and epigenetic factors derived from the genome assembly of Frankliniella fusca, a thysanopteran phytovirus vector.</title>
        <authorList>
            <person name="Catto M.A."/>
            <person name="Labadie P.E."/>
            <person name="Jacobson A.L."/>
            <person name="Kennedy G.G."/>
            <person name="Srinivasan R."/>
            <person name="Hunt B.G."/>
        </authorList>
    </citation>
    <scope>NUCLEOTIDE SEQUENCE</scope>
    <source>
        <strain evidence="1">PL_HMW_Pooled</strain>
    </source>
</reference>
<comment type="caution">
    <text evidence="1">The sequence shown here is derived from an EMBL/GenBank/DDBJ whole genome shotgun (WGS) entry which is preliminary data.</text>
</comment>
<reference evidence="1" key="1">
    <citation type="submission" date="2021-07" db="EMBL/GenBank/DDBJ databases">
        <authorList>
            <person name="Catto M.A."/>
            <person name="Jacobson A."/>
            <person name="Kennedy G."/>
            <person name="Labadie P."/>
            <person name="Hunt B.G."/>
            <person name="Srinivasan R."/>
        </authorList>
    </citation>
    <scope>NUCLEOTIDE SEQUENCE</scope>
    <source>
        <strain evidence="1">PL_HMW_Pooled</strain>
        <tissue evidence="1">Head</tissue>
    </source>
</reference>
<dbReference type="EMBL" id="JAHWGI010000383">
    <property type="protein sequence ID" value="KAK3914574.1"/>
    <property type="molecule type" value="Genomic_DNA"/>
</dbReference>
<keyword evidence="2" id="KW-1185">Reference proteome</keyword>
<dbReference type="AlphaFoldDB" id="A0AAE1H4U3"/>
<evidence type="ECO:0000313" key="2">
    <source>
        <dbReference type="Proteomes" id="UP001219518"/>
    </source>
</evidence>
<evidence type="ECO:0000313" key="1">
    <source>
        <dbReference type="EMBL" id="KAK3914574.1"/>
    </source>
</evidence>